<protein>
    <submittedName>
        <fullName evidence="5">Winged helix-turn-helix transcriptional regulator</fullName>
    </submittedName>
</protein>
<dbReference type="AlphaFoldDB" id="A0A5J5HE62"/>
<dbReference type="SMART" id="SM00418">
    <property type="entry name" value="HTH_ARSR"/>
    <property type="match status" value="1"/>
</dbReference>
<keyword evidence="2" id="KW-0238">DNA-binding</keyword>
<dbReference type="RefSeq" id="WP_150441743.1">
    <property type="nucleotide sequence ID" value="NZ_VYKL01000032.1"/>
</dbReference>
<dbReference type="InterPro" id="IPR001845">
    <property type="entry name" value="HTH_ArsR_DNA-bd_dom"/>
</dbReference>
<comment type="caution">
    <text evidence="5">The sequence shown here is derived from an EMBL/GenBank/DDBJ whole genome shotgun (WGS) entry which is preliminary data.</text>
</comment>
<dbReference type="Pfam" id="PF01022">
    <property type="entry name" value="HTH_5"/>
    <property type="match status" value="1"/>
</dbReference>
<evidence type="ECO:0000313" key="5">
    <source>
        <dbReference type="EMBL" id="KAA9019019.1"/>
    </source>
</evidence>
<evidence type="ECO:0000256" key="3">
    <source>
        <dbReference type="ARBA" id="ARBA00023163"/>
    </source>
</evidence>
<feature type="domain" description="HTH arsR-type" evidence="4">
    <location>
        <begin position="1"/>
        <end position="92"/>
    </location>
</feature>
<dbReference type="Gene3D" id="1.10.10.10">
    <property type="entry name" value="Winged helix-like DNA-binding domain superfamily/Winged helix DNA-binding domain"/>
    <property type="match status" value="1"/>
</dbReference>
<keyword evidence="6" id="KW-1185">Reference proteome</keyword>
<dbReference type="OrthoDB" id="9798835at2"/>
<dbReference type="GO" id="GO:0003677">
    <property type="term" value="F:DNA binding"/>
    <property type="evidence" value="ECO:0007669"/>
    <property type="project" value="UniProtKB-KW"/>
</dbReference>
<dbReference type="PRINTS" id="PR00778">
    <property type="entry name" value="HTHARSR"/>
</dbReference>
<dbReference type="InterPro" id="IPR036390">
    <property type="entry name" value="WH_DNA-bd_sf"/>
</dbReference>
<organism evidence="5 6">
    <name type="scientific">Niallia endozanthoxylica</name>
    <dbReference type="NCBI Taxonomy" id="2036016"/>
    <lineage>
        <taxon>Bacteria</taxon>
        <taxon>Bacillati</taxon>
        <taxon>Bacillota</taxon>
        <taxon>Bacilli</taxon>
        <taxon>Bacillales</taxon>
        <taxon>Bacillaceae</taxon>
        <taxon>Niallia</taxon>
    </lineage>
</organism>
<evidence type="ECO:0000256" key="2">
    <source>
        <dbReference type="ARBA" id="ARBA00023125"/>
    </source>
</evidence>
<proteinExistence type="predicted"/>
<dbReference type="GO" id="GO:0003700">
    <property type="term" value="F:DNA-binding transcription factor activity"/>
    <property type="evidence" value="ECO:0007669"/>
    <property type="project" value="InterPro"/>
</dbReference>
<evidence type="ECO:0000259" key="4">
    <source>
        <dbReference type="PROSITE" id="PS50987"/>
    </source>
</evidence>
<keyword evidence="1" id="KW-0805">Transcription regulation</keyword>
<accession>A0A5J5HE62</accession>
<reference evidence="5 6" key="1">
    <citation type="submission" date="2019-09" db="EMBL/GenBank/DDBJ databases">
        <title>Whole genome sequences of isolates from the Mars Exploration Rovers.</title>
        <authorList>
            <person name="Seuylemezian A."/>
            <person name="Vaishampayan P."/>
        </authorList>
    </citation>
    <scope>NUCLEOTIDE SEQUENCE [LARGE SCALE GENOMIC DNA]</scope>
    <source>
        <strain evidence="5 6">MER_TA_151</strain>
    </source>
</reference>
<dbReference type="PROSITE" id="PS50987">
    <property type="entry name" value="HTH_ARSR_2"/>
    <property type="match status" value="1"/>
</dbReference>
<gene>
    <name evidence="5" type="ORF">F4V44_19765</name>
</gene>
<dbReference type="Proteomes" id="UP000326671">
    <property type="component" value="Unassembled WGS sequence"/>
</dbReference>
<dbReference type="PANTHER" id="PTHR33154:SF18">
    <property type="entry name" value="ARSENICAL RESISTANCE OPERON REPRESSOR"/>
    <property type="match status" value="1"/>
</dbReference>
<dbReference type="NCBIfam" id="NF033788">
    <property type="entry name" value="HTH_metalloreg"/>
    <property type="match status" value="1"/>
</dbReference>
<keyword evidence="3" id="KW-0804">Transcription</keyword>
<dbReference type="EMBL" id="VYKL01000032">
    <property type="protein sequence ID" value="KAA9019019.1"/>
    <property type="molecule type" value="Genomic_DNA"/>
</dbReference>
<sequence>MDNLELIAKQLKAVSDPNRLKLLACLKKGEVCACDFVDVLKISQPAVSQQLKKLKEAGIIAERSAGTWKHYRLNNSLPLYIQAIIDELEEISIIKCDCC</sequence>
<dbReference type="PANTHER" id="PTHR33154">
    <property type="entry name" value="TRANSCRIPTIONAL REGULATOR, ARSR FAMILY"/>
    <property type="match status" value="1"/>
</dbReference>
<dbReference type="InterPro" id="IPR051081">
    <property type="entry name" value="HTH_MetalResp_TranReg"/>
</dbReference>
<name>A0A5J5HE62_9BACI</name>
<dbReference type="CDD" id="cd00090">
    <property type="entry name" value="HTH_ARSR"/>
    <property type="match status" value="1"/>
</dbReference>
<evidence type="ECO:0000256" key="1">
    <source>
        <dbReference type="ARBA" id="ARBA00023015"/>
    </source>
</evidence>
<evidence type="ECO:0000313" key="6">
    <source>
        <dbReference type="Proteomes" id="UP000326671"/>
    </source>
</evidence>
<dbReference type="InterPro" id="IPR011991">
    <property type="entry name" value="ArsR-like_HTH"/>
</dbReference>
<dbReference type="InterPro" id="IPR036388">
    <property type="entry name" value="WH-like_DNA-bd_sf"/>
</dbReference>
<dbReference type="SUPFAM" id="SSF46785">
    <property type="entry name" value="Winged helix' DNA-binding domain"/>
    <property type="match status" value="1"/>
</dbReference>